<evidence type="ECO:0000313" key="1">
    <source>
        <dbReference type="EMBL" id="QDT32164.1"/>
    </source>
</evidence>
<dbReference type="Proteomes" id="UP000315724">
    <property type="component" value="Chromosome"/>
</dbReference>
<accession>A0A517QKP4</accession>
<keyword evidence="2" id="KW-1185">Reference proteome</keyword>
<proteinExistence type="predicted"/>
<dbReference type="OrthoDB" id="285989at2"/>
<dbReference type="RefSeq" id="WP_145197257.1">
    <property type="nucleotide sequence ID" value="NZ_CP036267.1"/>
</dbReference>
<dbReference type="KEGG" id="tpol:Mal48_14060"/>
<evidence type="ECO:0000313" key="2">
    <source>
        <dbReference type="Proteomes" id="UP000315724"/>
    </source>
</evidence>
<dbReference type="AlphaFoldDB" id="A0A517QKP4"/>
<name>A0A517QKP4_9PLAN</name>
<sequence>MSELGVHRIRLKGPWDVSAPNSENDDFERHHLPSDWRKLFGNLSGRATFRRSFHRPSNLDVKDRVLIHIPQGTGDLTDFSVNSKPLEPISLDPLKFDVTSELIDFNQLQFSLSFDPELFPEVPGGLWETVFVEIVDGNIPKPSTF</sequence>
<organism evidence="1 2">
    <name type="scientific">Thalassoglobus polymorphus</name>
    <dbReference type="NCBI Taxonomy" id="2527994"/>
    <lineage>
        <taxon>Bacteria</taxon>
        <taxon>Pseudomonadati</taxon>
        <taxon>Planctomycetota</taxon>
        <taxon>Planctomycetia</taxon>
        <taxon>Planctomycetales</taxon>
        <taxon>Planctomycetaceae</taxon>
        <taxon>Thalassoglobus</taxon>
    </lineage>
</organism>
<dbReference type="EMBL" id="CP036267">
    <property type="protein sequence ID" value="QDT32164.1"/>
    <property type="molecule type" value="Genomic_DNA"/>
</dbReference>
<protein>
    <submittedName>
        <fullName evidence="1">Uncharacterized protein</fullName>
    </submittedName>
</protein>
<gene>
    <name evidence="1" type="ORF">Mal48_14060</name>
</gene>
<reference evidence="1 2" key="1">
    <citation type="submission" date="2019-02" db="EMBL/GenBank/DDBJ databases">
        <title>Deep-cultivation of Planctomycetes and their phenomic and genomic characterization uncovers novel biology.</title>
        <authorList>
            <person name="Wiegand S."/>
            <person name="Jogler M."/>
            <person name="Boedeker C."/>
            <person name="Pinto D."/>
            <person name="Vollmers J."/>
            <person name="Rivas-Marin E."/>
            <person name="Kohn T."/>
            <person name="Peeters S.H."/>
            <person name="Heuer A."/>
            <person name="Rast P."/>
            <person name="Oberbeckmann S."/>
            <person name="Bunk B."/>
            <person name="Jeske O."/>
            <person name="Meyerdierks A."/>
            <person name="Storesund J.E."/>
            <person name="Kallscheuer N."/>
            <person name="Luecker S."/>
            <person name="Lage O.M."/>
            <person name="Pohl T."/>
            <person name="Merkel B.J."/>
            <person name="Hornburger P."/>
            <person name="Mueller R.-W."/>
            <person name="Bruemmer F."/>
            <person name="Labrenz M."/>
            <person name="Spormann A.M."/>
            <person name="Op den Camp H."/>
            <person name="Overmann J."/>
            <person name="Amann R."/>
            <person name="Jetten M.S.M."/>
            <person name="Mascher T."/>
            <person name="Medema M.H."/>
            <person name="Devos D.P."/>
            <person name="Kaster A.-K."/>
            <person name="Ovreas L."/>
            <person name="Rohde M."/>
            <person name="Galperin M.Y."/>
            <person name="Jogler C."/>
        </authorList>
    </citation>
    <scope>NUCLEOTIDE SEQUENCE [LARGE SCALE GENOMIC DNA]</scope>
    <source>
        <strain evidence="1 2">Mal48</strain>
    </source>
</reference>